<dbReference type="InterPro" id="IPR035396">
    <property type="entry name" value="Bac_rhamnosid6H"/>
</dbReference>
<dbReference type="GO" id="GO:0005975">
    <property type="term" value="P:carbohydrate metabolic process"/>
    <property type="evidence" value="ECO:0007669"/>
    <property type="project" value="InterPro"/>
</dbReference>
<dbReference type="InterPro" id="IPR013783">
    <property type="entry name" value="Ig-like_fold"/>
</dbReference>
<dbReference type="Pfam" id="PF17389">
    <property type="entry name" value="Bac_rhamnosid6H"/>
    <property type="match status" value="1"/>
</dbReference>
<dbReference type="GO" id="GO:0030596">
    <property type="term" value="F:alpha-L-rhamnosidase activity"/>
    <property type="evidence" value="ECO:0007669"/>
    <property type="project" value="UniProtKB-EC"/>
</dbReference>
<keyword evidence="9" id="KW-1185">Reference proteome</keyword>
<dbReference type="PANTHER" id="PTHR33307:SF6">
    <property type="entry name" value="ALPHA-RHAMNOSIDASE (EUROFUNG)-RELATED"/>
    <property type="match status" value="1"/>
</dbReference>
<evidence type="ECO:0000259" key="6">
    <source>
        <dbReference type="Pfam" id="PF17389"/>
    </source>
</evidence>
<name>A0AAU7EGV7_9FLAO</name>
<dbReference type="InterPro" id="IPR035398">
    <property type="entry name" value="Bac_rhamnosid_C"/>
</dbReference>
<dbReference type="InterPro" id="IPR008902">
    <property type="entry name" value="Rhamnosid_concanavalin"/>
</dbReference>
<dbReference type="Gene3D" id="2.60.40.10">
    <property type="entry name" value="Immunoglobulins"/>
    <property type="match status" value="1"/>
</dbReference>
<evidence type="ECO:0000259" key="4">
    <source>
        <dbReference type="Pfam" id="PF05592"/>
    </source>
</evidence>
<dbReference type="RefSeq" id="WP_308992382.1">
    <property type="nucleotide sequence ID" value="NZ_CP155618.1"/>
</dbReference>
<feature type="domain" description="Alpha-L-rhamnosidase C-terminal" evidence="7">
    <location>
        <begin position="823"/>
        <end position="900"/>
    </location>
</feature>
<feature type="domain" description="Alpha-L-rhamnosidase concanavalin-like" evidence="4">
    <location>
        <begin position="362"/>
        <end position="461"/>
    </location>
</feature>
<accession>A0AAU7EGV7</accession>
<reference evidence="8" key="1">
    <citation type="submission" date="2024-04" db="EMBL/GenBank/DDBJ databases">
        <title>Mariniflexile litorale, isolated from the shallow sediments of the Sea of Japan.</title>
        <authorList>
            <person name="Romanenko L."/>
            <person name="Isaeva M."/>
        </authorList>
    </citation>
    <scope>NUCLEOTIDE SEQUENCE [LARGE SCALE GENOMIC DNA]</scope>
    <source>
        <strain evidence="8">KMM 9835</strain>
    </source>
</reference>
<proteinExistence type="predicted"/>
<dbReference type="InterPro" id="IPR008928">
    <property type="entry name" value="6-hairpin_glycosidase_sf"/>
</dbReference>
<dbReference type="Gene3D" id="2.60.420.10">
    <property type="entry name" value="Maltose phosphorylase, domain 3"/>
    <property type="match status" value="1"/>
</dbReference>
<comment type="catalytic activity">
    <reaction evidence="1">
        <text>Hydrolysis of terminal non-reducing alpha-L-rhamnose residues in alpha-L-rhamnosides.</text>
        <dbReference type="EC" id="3.2.1.40"/>
    </reaction>
</comment>
<evidence type="ECO:0000256" key="2">
    <source>
        <dbReference type="ARBA" id="ARBA00012652"/>
    </source>
</evidence>
<dbReference type="KEGG" id="mlil:QLS71_000690"/>
<dbReference type="PANTHER" id="PTHR33307">
    <property type="entry name" value="ALPHA-RHAMNOSIDASE (EUROFUNG)"/>
    <property type="match status" value="1"/>
</dbReference>
<dbReference type="PIRSF" id="PIRSF010631">
    <property type="entry name" value="A-rhamnsds"/>
    <property type="match status" value="1"/>
</dbReference>
<evidence type="ECO:0000259" key="5">
    <source>
        <dbReference type="Pfam" id="PF08531"/>
    </source>
</evidence>
<dbReference type="EMBL" id="CP155618">
    <property type="protein sequence ID" value="XBL14555.1"/>
    <property type="molecule type" value="Genomic_DNA"/>
</dbReference>
<evidence type="ECO:0000259" key="7">
    <source>
        <dbReference type="Pfam" id="PF17390"/>
    </source>
</evidence>
<gene>
    <name evidence="8" type="ORF">QLS71_000690</name>
</gene>
<evidence type="ECO:0000313" key="9">
    <source>
        <dbReference type="Proteomes" id="UP001224325"/>
    </source>
</evidence>
<dbReference type="AlphaFoldDB" id="A0AAU7EGV7"/>
<dbReference type="Pfam" id="PF25788">
    <property type="entry name" value="Ig_Rha78A_N"/>
    <property type="match status" value="1"/>
</dbReference>
<dbReference type="Gene3D" id="2.60.120.260">
    <property type="entry name" value="Galactose-binding domain-like"/>
    <property type="match status" value="2"/>
</dbReference>
<evidence type="ECO:0000313" key="8">
    <source>
        <dbReference type="EMBL" id="XBL14555.1"/>
    </source>
</evidence>
<dbReference type="InterPro" id="IPR013737">
    <property type="entry name" value="Bac_rhamnosid_N"/>
</dbReference>
<dbReference type="Pfam" id="PF08531">
    <property type="entry name" value="Bac_rhamnosid_N"/>
    <property type="match status" value="1"/>
</dbReference>
<protein>
    <recommendedName>
        <fullName evidence="2">alpha-L-rhamnosidase</fullName>
        <ecNumber evidence="2">3.2.1.40</ecNumber>
    </recommendedName>
</protein>
<organism evidence="8 9">
    <name type="scientific">Mariniflexile litorale</name>
    <dbReference type="NCBI Taxonomy" id="3045158"/>
    <lineage>
        <taxon>Bacteria</taxon>
        <taxon>Pseudomonadati</taxon>
        <taxon>Bacteroidota</taxon>
        <taxon>Flavobacteriia</taxon>
        <taxon>Flavobacteriales</taxon>
        <taxon>Flavobacteriaceae</taxon>
        <taxon>Mariniflexile</taxon>
    </lineage>
</organism>
<feature type="domain" description="Bacterial alpha-L-rhamnosidase N-terminal" evidence="5">
    <location>
        <begin position="182"/>
        <end position="351"/>
    </location>
</feature>
<dbReference type="InterPro" id="IPR016007">
    <property type="entry name" value="Alpha_rhamnosid"/>
</dbReference>
<dbReference type="Gene3D" id="1.50.10.10">
    <property type="match status" value="1"/>
</dbReference>
<feature type="domain" description="Alpha-L-rhamnosidase six-hairpin glycosidase" evidence="6">
    <location>
        <begin position="465"/>
        <end position="811"/>
    </location>
</feature>
<dbReference type="SUPFAM" id="SSF48208">
    <property type="entry name" value="Six-hairpin glycosidases"/>
    <property type="match status" value="1"/>
</dbReference>
<dbReference type="EC" id="3.2.1.40" evidence="2"/>
<evidence type="ECO:0000256" key="1">
    <source>
        <dbReference type="ARBA" id="ARBA00001445"/>
    </source>
</evidence>
<dbReference type="Proteomes" id="UP001224325">
    <property type="component" value="Chromosome"/>
</dbReference>
<keyword evidence="3 8" id="KW-0378">Hydrolase</keyword>
<dbReference type="Pfam" id="PF17390">
    <property type="entry name" value="Bac_rhamnosid_C"/>
    <property type="match status" value="1"/>
</dbReference>
<dbReference type="InterPro" id="IPR012341">
    <property type="entry name" value="6hp_glycosidase-like_sf"/>
</dbReference>
<evidence type="ECO:0000256" key="3">
    <source>
        <dbReference type="ARBA" id="ARBA00022801"/>
    </source>
</evidence>
<sequence length="940" mass="107603">MQLLHVIKVIYQKAHFINPQKLLSFFCFFFTINLISAQQIEVTKSLCENKINPIGIETDAPRLTWILASSKRNVKQSAYQIQVSEKEKSLKNTILWDSGKIITDQSVHVNYNGPKLISLKKYYWRVRVWNQNNKVSKWSTINTWQMGLLNIFDWQAEWIEVSSEKSENRPSPLFRNKFKVTKEIESATAIITSHGLYIAYINGKKIGDSYFTPGWTSYNKRLQYQTYDVTSLLQKGDNAIGAILGSGWYRGTLAWEGNKDLYGKNLALLLQINLKYADGTSETVGTNKNWKTTTGEILTSEIYNGELIDARHKKKGWNLPDYNDQDWKLVHVVSLDKNYLVATINEPIRKQETFKPIDVIITPEGDHVLDFGQNLVGFVQIKVKGKKGDEITLKHAEILDKNGNFYTENLRAAKQENKYILNGENVETFEPHFTWQGFRYVSVKGISGKINPENFTAVALYSDMQQTGSFTTSNELINKLQHNIEWGQKGNFLDVPTDCPQRDERLGWTGDAQVFFNTASFNMQVDNFFAKWMKDVEADQLKNGSVPHVIPNVLNSNDSGSAGWADVATIIPWDMYLNYGDKKILKDQYNSMKAWVDYITSQSKDFLWNSGTHFGDWLYYIPEKNDTETRSAETDKFLIAQCFYANSTQIMINTSLLLNKPDDFERYTTLLKNIKQAFIKKYTSPDGVLSSNSQTAYVLALQFDMLPENMRAQAAKHLADNIKSYDYHLTTGFLGTPYLCHVLTRFGYHDLAYTLLMQKTYPSWLYPVTMGATTIWERWDGQKPNGDFQTPAMNSFNHYAYGAIGDWMYKTLGGIKSSTSISEVGYKKSIIKPYIYNKLVSKNENEQTKDEQLTMIQSNLETYYGKISSHWQNNENQIYMDITIPVNTSAELHIPSNNIESVIEGDSKLSKSENVKIIETTSTEIIVALGSGSYHFTIKK</sequence>
<dbReference type="Pfam" id="PF05592">
    <property type="entry name" value="Bac_rhamnosid"/>
    <property type="match status" value="1"/>
</dbReference>